<dbReference type="RefSeq" id="WP_147121234.1">
    <property type="nucleotide sequence ID" value="NZ_VOPY01000001.1"/>
</dbReference>
<dbReference type="Proteomes" id="UP000321129">
    <property type="component" value="Unassembled WGS sequence"/>
</dbReference>
<keyword evidence="1 4" id="KW-0479">Metal-binding</keyword>
<dbReference type="InterPro" id="IPR013154">
    <property type="entry name" value="ADH-like_N"/>
</dbReference>
<dbReference type="InterPro" id="IPR002328">
    <property type="entry name" value="ADH_Zn_CS"/>
</dbReference>
<dbReference type="InterPro" id="IPR036291">
    <property type="entry name" value="NAD(P)-bd_dom_sf"/>
</dbReference>
<dbReference type="InterPro" id="IPR050129">
    <property type="entry name" value="Zn_alcohol_dh"/>
</dbReference>
<evidence type="ECO:0000313" key="8">
    <source>
        <dbReference type="Proteomes" id="UP000321129"/>
    </source>
</evidence>
<dbReference type="PANTHER" id="PTHR43401:SF2">
    <property type="entry name" value="L-THREONINE 3-DEHYDROGENASE"/>
    <property type="match status" value="1"/>
</dbReference>
<dbReference type="EC" id="1.1.1.103" evidence="7"/>
<feature type="domain" description="Alcohol dehydrogenase-like N-terminal" evidence="6">
    <location>
        <begin position="28"/>
        <end position="142"/>
    </location>
</feature>
<dbReference type="GO" id="GO:0008270">
    <property type="term" value="F:zinc ion binding"/>
    <property type="evidence" value="ECO:0007669"/>
    <property type="project" value="InterPro"/>
</dbReference>
<keyword evidence="2 4" id="KW-0862">Zinc</keyword>
<evidence type="ECO:0000259" key="6">
    <source>
        <dbReference type="Pfam" id="PF08240"/>
    </source>
</evidence>
<dbReference type="Gene3D" id="3.40.50.720">
    <property type="entry name" value="NAD(P)-binding Rossmann-like Domain"/>
    <property type="match status" value="1"/>
</dbReference>
<evidence type="ECO:0000256" key="3">
    <source>
        <dbReference type="ARBA" id="ARBA00023002"/>
    </source>
</evidence>
<keyword evidence="8" id="KW-1185">Reference proteome</keyword>
<dbReference type="SUPFAM" id="SSF51735">
    <property type="entry name" value="NAD(P)-binding Rossmann-fold domains"/>
    <property type="match status" value="1"/>
</dbReference>
<dbReference type="OrthoDB" id="9773078at2"/>
<dbReference type="InterPro" id="IPR013149">
    <property type="entry name" value="ADH-like_C"/>
</dbReference>
<dbReference type="AlphaFoldDB" id="A0A5C6UR86"/>
<gene>
    <name evidence="7" type="ORF">FSZ31_01155</name>
</gene>
<evidence type="ECO:0000256" key="4">
    <source>
        <dbReference type="RuleBase" id="RU361277"/>
    </source>
</evidence>
<evidence type="ECO:0000256" key="2">
    <source>
        <dbReference type="ARBA" id="ARBA00022833"/>
    </source>
</evidence>
<dbReference type="Pfam" id="PF08240">
    <property type="entry name" value="ADH_N"/>
    <property type="match status" value="1"/>
</dbReference>
<keyword evidence="3 7" id="KW-0560">Oxidoreductase</keyword>
<protein>
    <submittedName>
        <fullName evidence="7">L-threonine 3-dehydrogenase</fullName>
        <ecNumber evidence="7">1.1.1.103</ecNumber>
    </submittedName>
</protein>
<dbReference type="PROSITE" id="PS00059">
    <property type="entry name" value="ADH_ZINC"/>
    <property type="match status" value="1"/>
</dbReference>
<comment type="caution">
    <text evidence="7">The sequence shown here is derived from an EMBL/GenBank/DDBJ whole genome shotgun (WGS) entry which is preliminary data.</text>
</comment>
<evidence type="ECO:0000313" key="7">
    <source>
        <dbReference type="EMBL" id="TXC73398.1"/>
    </source>
</evidence>
<sequence>MADTMEALVKAKPQEGIWLETAPVPDIKPDEVLIRVEKTAICGTDVHIYNWDEWAQKTIPVPMIVGHEFGGHIVELGSNVRRPLKIGQRVSGEGHLIGQKSRAVRAGHFHLDPDTQGVGVNRPGAFAEYLAIPAFNVIELPDDLDMDVAAMLDPLGNAVHTALAFDLVGEDVLITGAGPIGIFAAAIARHVGARNVVITDINPNRLALAEKVADCRPVDVSKEKLEDVMASLRMKEGFDVAMEMSGAPSAFNAIVDNMVMGGNVAMLGIPAGEMPVDWSKIVFKALTIKTIYGREMFETWYKMLAMLSSGLDVSGVITHRMDHTDFQAGFDAARSGASGKVILDWA</sequence>
<dbReference type="PANTHER" id="PTHR43401">
    <property type="entry name" value="L-THREONINE 3-DEHYDROGENASE"/>
    <property type="match status" value="1"/>
</dbReference>
<proteinExistence type="inferred from homology"/>
<feature type="domain" description="Alcohol dehydrogenase-like C-terminal" evidence="5">
    <location>
        <begin position="179"/>
        <end position="308"/>
    </location>
</feature>
<dbReference type="GO" id="GO:0008743">
    <property type="term" value="F:L-threonine 3-dehydrogenase activity"/>
    <property type="evidence" value="ECO:0007669"/>
    <property type="project" value="UniProtKB-EC"/>
</dbReference>
<dbReference type="InterPro" id="IPR011032">
    <property type="entry name" value="GroES-like_sf"/>
</dbReference>
<accession>A0A5C6UR86</accession>
<evidence type="ECO:0000256" key="1">
    <source>
        <dbReference type="ARBA" id="ARBA00022723"/>
    </source>
</evidence>
<comment type="cofactor">
    <cofactor evidence="4">
        <name>Zn(2+)</name>
        <dbReference type="ChEBI" id="CHEBI:29105"/>
    </cofactor>
</comment>
<reference evidence="7 8" key="1">
    <citation type="submission" date="2019-08" db="EMBL/GenBank/DDBJ databases">
        <title>Sphingorhabdus soil sp. nov., isolated from arctic soil.</title>
        <authorList>
            <person name="Liu Y."/>
        </authorList>
    </citation>
    <scope>NUCLEOTIDE SEQUENCE [LARGE SCALE GENOMIC DNA]</scope>
    <source>
        <strain evidence="7 8">D-2Q-5-6</strain>
    </source>
</reference>
<dbReference type="EMBL" id="VOPY01000001">
    <property type="protein sequence ID" value="TXC73398.1"/>
    <property type="molecule type" value="Genomic_DNA"/>
</dbReference>
<organism evidence="7 8">
    <name type="scientific">Flavisphingopyxis soli</name>
    <dbReference type="NCBI Taxonomy" id="2601267"/>
    <lineage>
        <taxon>Bacteria</taxon>
        <taxon>Pseudomonadati</taxon>
        <taxon>Pseudomonadota</taxon>
        <taxon>Alphaproteobacteria</taxon>
        <taxon>Sphingomonadales</taxon>
        <taxon>Sphingopyxidaceae</taxon>
        <taxon>Flavisphingopyxis</taxon>
    </lineage>
</organism>
<comment type="similarity">
    <text evidence="4">Belongs to the zinc-containing alcohol dehydrogenase family.</text>
</comment>
<evidence type="ECO:0000259" key="5">
    <source>
        <dbReference type="Pfam" id="PF00107"/>
    </source>
</evidence>
<dbReference type="Pfam" id="PF00107">
    <property type="entry name" value="ADH_zinc_N"/>
    <property type="match status" value="1"/>
</dbReference>
<dbReference type="Gene3D" id="3.90.180.10">
    <property type="entry name" value="Medium-chain alcohol dehydrogenases, catalytic domain"/>
    <property type="match status" value="1"/>
</dbReference>
<dbReference type="NCBIfam" id="NF003808">
    <property type="entry name" value="PRK05396.1"/>
    <property type="match status" value="1"/>
</dbReference>
<dbReference type="SUPFAM" id="SSF50129">
    <property type="entry name" value="GroES-like"/>
    <property type="match status" value="1"/>
</dbReference>
<name>A0A5C6UR86_9SPHN</name>